<evidence type="ECO:0000259" key="1">
    <source>
        <dbReference type="Pfam" id="PF06605"/>
    </source>
</evidence>
<gene>
    <name evidence="2" type="ORF">BN1080_02066</name>
</gene>
<accession>A0A098EMV2</accession>
<protein>
    <submittedName>
        <fullName evidence="2">Prophage endopeptidase tail</fullName>
    </submittedName>
</protein>
<dbReference type="AlphaFoldDB" id="A0A098EMV2"/>
<keyword evidence="3" id="KW-1185">Reference proteome</keyword>
<dbReference type="NCBIfam" id="TIGR01665">
    <property type="entry name" value="put_anti_recept"/>
    <property type="match status" value="1"/>
</dbReference>
<name>A0A098EMV2_9BACL</name>
<sequence length="458" mass="51699">MSNWDGGRTFITIRDNDTYEELGVAYDLMNTSIYEEINNKFTLDFNILPYFNVYRIMHPNFVELNGNYFRIRRIEKKRTNSLMMAISCEHISYELNNPYELDAANEDIELPDDYPYEGTPREILEEMLQGTRFSIGAVHFNQSVQFTSKPMGTRSMIIGLANEIGAEVVWDKFTISLVARRGADRNLSFEVGKNLLSMTEVYEIHANGAYNRFYDVDVIDLSRIKDENAQQELYDIQLGDTVTLIDEQFNINISQRVVSHEIDPFRKELPKIQLEHVRKSITGTIADVSSSITDLKRMKPVQGGGGSSEVVIDFVPANFSDPIINWTDAPTDLSKLVRLRVVSEDYPVTVTGPSNLIAGLKILGEASEPTTLQGGLLIEVDGVVMPLNNSFVNTTLNPGFNTIGFPFSFPYFDESYKGKDIFIYMQLIISAGTLRILKMGTSMYLKGPNLIVSEPTNS</sequence>
<organism evidence="2 3">
    <name type="scientific">Planococcus massiliensis</name>
    <dbReference type="NCBI Taxonomy" id="1499687"/>
    <lineage>
        <taxon>Bacteria</taxon>
        <taxon>Bacillati</taxon>
        <taxon>Bacillota</taxon>
        <taxon>Bacilli</taxon>
        <taxon>Bacillales</taxon>
        <taxon>Caryophanaceae</taxon>
        <taxon>Planococcus</taxon>
    </lineage>
</organism>
<feature type="domain" description="Tail spike" evidence="1">
    <location>
        <begin position="214"/>
        <end position="286"/>
    </location>
</feature>
<dbReference type="STRING" id="1499687.BN1080_02066"/>
<dbReference type="EMBL" id="CCXS01000001">
    <property type="protein sequence ID" value="CEG23122.1"/>
    <property type="molecule type" value="Genomic_DNA"/>
</dbReference>
<dbReference type="Proteomes" id="UP000043699">
    <property type="component" value="Unassembled WGS sequence"/>
</dbReference>
<dbReference type="RefSeq" id="WP_052651919.1">
    <property type="nucleotide sequence ID" value="NZ_CCXS01000001.1"/>
</dbReference>
<dbReference type="InterPro" id="IPR010572">
    <property type="entry name" value="Tail_dom"/>
</dbReference>
<evidence type="ECO:0000313" key="3">
    <source>
        <dbReference type="Proteomes" id="UP000043699"/>
    </source>
</evidence>
<reference evidence="2 3" key="1">
    <citation type="submission" date="2014-09" db="EMBL/GenBank/DDBJ databases">
        <authorList>
            <person name="Urmite Genomes Urmite Genomes"/>
        </authorList>
    </citation>
    <scope>NUCLEOTIDE SEQUENCE [LARGE SCALE GENOMIC DNA]</scope>
    <source>
        <strain evidence="2 3">ES2</strain>
    </source>
</reference>
<evidence type="ECO:0000313" key="2">
    <source>
        <dbReference type="EMBL" id="CEG23122.1"/>
    </source>
</evidence>
<proteinExistence type="predicted"/>
<dbReference type="InterPro" id="IPR007119">
    <property type="entry name" value="Phage_tail_spike_N"/>
</dbReference>
<dbReference type="Pfam" id="PF06605">
    <property type="entry name" value="Prophage_tail"/>
    <property type="match status" value="1"/>
</dbReference>